<proteinExistence type="predicted"/>
<comment type="caution">
    <text evidence="1">The sequence shown here is derived from an EMBL/GenBank/DDBJ whole genome shotgun (WGS) entry which is preliminary data.</text>
</comment>
<evidence type="ECO:0000313" key="2">
    <source>
        <dbReference type="Proteomes" id="UP000076490"/>
    </source>
</evidence>
<dbReference type="SUPFAM" id="SSF53163">
    <property type="entry name" value="HybD-like"/>
    <property type="match status" value="1"/>
</dbReference>
<sequence>MSLAIRDIIGQASGEDREVVFLCIGSDRYVGDSLGPLVGSMLEDGRVPFKVYGTLKDPVHAFNLKGTIKEINRQFTKPVIFSIDASLGTKEEAGSVIFRDGPLKPGKGIEKVLPSVGDYHFAGVVNYIDPLPTSQFLNDTRLYTVMTLARAIVKVITGALPHKEQL</sequence>
<reference evidence="1 2" key="1">
    <citation type="submission" date="2016-01" db="EMBL/GenBank/DDBJ databases">
        <title>Whole genome sequencing of Bhargavaea cecembensis T14.</title>
        <authorList>
            <person name="Hong K.W."/>
        </authorList>
    </citation>
    <scope>NUCLEOTIDE SEQUENCE [LARGE SCALE GENOMIC DNA]</scope>
    <source>
        <strain evidence="1 2">T14</strain>
    </source>
</reference>
<dbReference type="Pfam" id="PF06866">
    <property type="entry name" value="DUF1256"/>
    <property type="match status" value="1"/>
</dbReference>
<protein>
    <submittedName>
        <fullName evidence="1">Sporulation protein</fullName>
    </submittedName>
</protein>
<dbReference type="NCBIfam" id="TIGR02841">
    <property type="entry name" value="spore_YyaC"/>
    <property type="match status" value="1"/>
</dbReference>
<organism evidence="1 2">
    <name type="scientific">Bhargavaea cecembensis</name>
    <dbReference type="NCBI Taxonomy" id="394098"/>
    <lineage>
        <taxon>Bacteria</taxon>
        <taxon>Bacillati</taxon>
        <taxon>Bacillota</taxon>
        <taxon>Bacilli</taxon>
        <taxon>Bacillales</taxon>
        <taxon>Caryophanaceae</taxon>
        <taxon>Bhargavaea</taxon>
    </lineage>
</organism>
<dbReference type="AlphaFoldDB" id="A0A165H8T7"/>
<gene>
    <name evidence="1" type="ORF">AV656_08600</name>
</gene>
<evidence type="ECO:0000313" key="1">
    <source>
        <dbReference type="EMBL" id="KZE39124.1"/>
    </source>
</evidence>
<dbReference type="OrthoDB" id="9815953at2"/>
<dbReference type="InterPro" id="IPR009665">
    <property type="entry name" value="YyaC"/>
</dbReference>
<dbReference type="Proteomes" id="UP000076490">
    <property type="component" value="Unassembled WGS sequence"/>
</dbReference>
<dbReference type="InterPro" id="IPR023430">
    <property type="entry name" value="Pept_HybD-like_dom_sf"/>
</dbReference>
<accession>A0A165H8T7</accession>
<dbReference type="EMBL" id="LQNT01000009">
    <property type="protein sequence ID" value="KZE39124.1"/>
    <property type="molecule type" value="Genomic_DNA"/>
</dbReference>
<name>A0A165H8T7_9BACL</name>